<dbReference type="AlphaFoldDB" id="A0A0E0BWF8"/>
<feature type="compositionally biased region" description="Low complexity" evidence="1">
    <location>
        <begin position="273"/>
        <end position="290"/>
    </location>
</feature>
<dbReference type="PANTHER" id="PTHR34543">
    <property type="entry name" value="PROTEIN ABA DEFICIENT 4, CHLOROPLASTIC"/>
    <property type="match status" value="1"/>
</dbReference>
<dbReference type="PANTHER" id="PTHR34543:SF1">
    <property type="entry name" value="PROTEIN ABA DEFICIENT 4, CHLOROPLASTIC"/>
    <property type="match status" value="1"/>
</dbReference>
<reference evidence="3" key="2">
    <citation type="submission" date="2018-05" db="EMBL/GenBank/DDBJ databases">
        <title>OmerRS3 (Oryza meridionalis Reference Sequence Version 3).</title>
        <authorList>
            <person name="Zhang J."/>
            <person name="Kudrna D."/>
            <person name="Lee S."/>
            <person name="Talag J."/>
            <person name="Welchert J."/>
            <person name="Wing R.A."/>
        </authorList>
    </citation>
    <scope>NUCLEOTIDE SEQUENCE [LARGE SCALE GENOMIC DNA]</scope>
    <source>
        <strain evidence="3">cv. OR44</strain>
    </source>
</reference>
<evidence type="ECO:0000313" key="3">
    <source>
        <dbReference type="EnsemblPlants" id="OMERI01G01330.3"/>
    </source>
</evidence>
<feature type="compositionally biased region" description="Basic and acidic residues" evidence="1">
    <location>
        <begin position="328"/>
        <end position="342"/>
    </location>
</feature>
<evidence type="ECO:0000256" key="1">
    <source>
        <dbReference type="SAM" id="MobiDB-lite"/>
    </source>
</evidence>
<accession>A0A0E0BWF8</accession>
<feature type="region of interest" description="Disordered" evidence="1">
    <location>
        <begin position="262"/>
        <end position="290"/>
    </location>
</feature>
<dbReference type="EnsemblPlants" id="OMERI01G01330.3">
    <property type="protein sequence ID" value="OMERI01G01330.3"/>
    <property type="gene ID" value="OMERI01G01330"/>
</dbReference>
<feature type="transmembrane region" description="Helical" evidence="2">
    <location>
        <begin position="156"/>
        <end position="181"/>
    </location>
</feature>
<keyword evidence="4" id="KW-1185">Reference proteome</keyword>
<evidence type="ECO:0000313" key="4">
    <source>
        <dbReference type="Proteomes" id="UP000008021"/>
    </source>
</evidence>
<sequence length="374" mass="40541">MAALLLSSSASRVGVAAPLALRQHRPVVLPGGQLRTGSGAGAASTWAARPLRPELAAVSRPAVAARGRAPVFRPRAWMASSQIASSAFTWGTIAVLPFYTLMVVAPNADVTKRAVDSSAPYVALGILYAYLLYLSWTPDTLRAMFASKYWLPELTGIVRMFASEMTVASAWIHLLAVDLFAARQVYHDGIKNNIETRHSVSLCLLFCPIGIATHILTKVFLPPVPVHFDGVAPFVFLEADVQRLVHVADEVGQEHQALRQWNRTSSAHGHTVDSSPQADSGSSSSTAAAAFSDSGDLGDLADDDVALLAPRLRTPRRRGEGDDDDEGGERQQPEAEAEAEQRRCECHLRWWSAQPRRSGWVVGYLLGGERGREE</sequence>
<dbReference type="Gramene" id="OMERI01G01330.3">
    <property type="protein sequence ID" value="OMERI01G01330.3"/>
    <property type="gene ID" value="OMERI01G01330"/>
</dbReference>
<keyword evidence="2" id="KW-1133">Transmembrane helix</keyword>
<name>A0A0E0BWF8_9ORYZ</name>
<reference evidence="3" key="1">
    <citation type="submission" date="2015-04" db="UniProtKB">
        <authorList>
            <consortium name="EnsemblPlants"/>
        </authorList>
    </citation>
    <scope>IDENTIFICATION</scope>
</reference>
<organism evidence="3">
    <name type="scientific">Oryza meridionalis</name>
    <dbReference type="NCBI Taxonomy" id="40149"/>
    <lineage>
        <taxon>Eukaryota</taxon>
        <taxon>Viridiplantae</taxon>
        <taxon>Streptophyta</taxon>
        <taxon>Embryophyta</taxon>
        <taxon>Tracheophyta</taxon>
        <taxon>Spermatophyta</taxon>
        <taxon>Magnoliopsida</taxon>
        <taxon>Liliopsida</taxon>
        <taxon>Poales</taxon>
        <taxon>Poaceae</taxon>
        <taxon>BOP clade</taxon>
        <taxon>Oryzoideae</taxon>
        <taxon>Oryzeae</taxon>
        <taxon>Oryzinae</taxon>
        <taxon>Oryza</taxon>
    </lineage>
</organism>
<feature type="transmembrane region" description="Helical" evidence="2">
    <location>
        <begin position="87"/>
        <end position="106"/>
    </location>
</feature>
<keyword evidence="2" id="KW-0812">Transmembrane</keyword>
<protein>
    <submittedName>
        <fullName evidence="3">Uncharacterized protein</fullName>
    </submittedName>
</protein>
<evidence type="ECO:0000256" key="2">
    <source>
        <dbReference type="SAM" id="Phobius"/>
    </source>
</evidence>
<feature type="transmembrane region" description="Helical" evidence="2">
    <location>
        <begin position="118"/>
        <end position="136"/>
    </location>
</feature>
<feature type="transmembrane region" description="Helical" evidence="2">
    <location>
        <begin position="202"/>
        <end position="221"/>
    </location>
</feature>
<dbReference type="HOGENOM" id="CLU_740519_0_0_1"/>
<dbReference type="Proteomes" id="UP000008021">
    <property type="component" value="Chromosome 1"/>
</dbReference>
<dbReference type="InterPro" id="IPR025461">
    <property type="entry name" value="ABA4-like"/>
</dbReference>
<dbReference type="Pfam" id="PF14108">
    <property type="entry name" value="ABA4-like"/>
    <property type="match status" value="1"/>
</dbReference>
<feature type="region of interest" description="Disordered" evidence="1">
    <location>
        <begin position="311"/>
        <end position="342"/>
    </location>
</feature>
<proteinExistence type="predicted"/>
<keyword evidence="2" id="KW-0472">Membrane</keyword>
<dbReference type="eggNOG" id="ENOG502QVVZ">
    <property type="taxonomic scope" value="Eukaryota"/>
</dbReference>